<dbReference type="AlphaFoldDB" id="G0SAS2"/>
<dbReference type="EMBL" id="GL988043">
    <property type="protein sequence ID" value="EGS19844.1"/>
    <property type="molecule type" value="Genomic_DNA"/>
</dbReference>
<name>G0SAS2_CHATD</name>
<dbReference type="GO" id="GO:0005634">
    <property type="term" value="C:nucleus"/>
    <property type="evidence" value="ECO:0007669"/>
    <property type="project" value="TreeGrafter"/>
</dbReference>
<evidence type="ECO:0000256" key="1">
    <source>
        <dbReference type="SAM" id="MobiDB-lite"/>
    </source>
</evidence>
<gene>
    <name evidence="3" type="ORF">CTHT_0043290</name>
</gene>
<accession>G0SAS2</accession>
<dbReference type="InterPro" id="IPR036063">
    <property type="entry name" value="Smr_dom_sf"/>
</dbReference>
<dbReference type="InterPro" id="IPR002625">
    <property type="entry name" value="Smr_dom"/>
</dbReference>
<organism evidence="4">
    <name type="scientific">Chaetomium thermophilum (strain DSM 1495 / CBS 144.50 / IMI 039719)</name>
    <name type="common">Thermochaetoides thermophila</name>
    <dbReference type="NCBI Taxonomy" id="759272"/>
    <lineage>
        <taxon>Eukaryota</taxon>
        <taxon>Fungi</taxon>
        <taxon>Dikarya</taxon>
        <taxon>Ascomycota</taxon>
        <taxon>Pezizomycotina</taxon>
        <taxon>Sordariomycetes</taxon>
        <taxon>Sordariomycetidae</taxon>
        <taxon>Sordariales</taxon>
        <taxon>Chaetomiaceae</taxon>
        <taxon>Thermochaetoides</taxon>
    </lineage>
</organism>
<dbReference type="InterPro" id="IPR052772">
    <property type="entry name" value="Endo/PolyKinase_Domain-Protein"/>
</dbReference>
<evidence type="ECO:0000259" key="2">
    <source>
        <dbReference type="PROSITE" id="PS50828"/>
    </source>
</evidence>
<keyword evidence="4" id="KW-1185">Reference proteome</keyword>
<feature type="compositionally biased region" description="Polar residues" evidence="1">
    <location>
        <begin position="296"/>
        <end position="307"/>
    </location>
</feature>
<protein>
    <recommendedName>
        <fullName evidence="2">Smr domain-containing protein</fullName>
    </recommendedName>
</protein>
<feature type="compositionally biased region" description="Pro residues" evidence="1">
    <location>
        <begin position="256"/>
        <end position="266"/>
    </location>
</feature>
<feature type="region of interest" description="Disordered" evidence="1">
    <location>
        <begin position="200"/>
        <end position="220"/>
    </location>
</feature>
<proteinExistence type="predicted"/>
<dbReference type="OrthoDB" id="4080456at2759"/>
<dbReference type="SUPFAM" id="SSF160443">
    <property type="entry name" value="SMR domain-like"/>
    <property type="match status" value="1"/>
</dbReference>
<dbReference type="PANTHER" id="PTHR46535">
    <property type="entry name" value="NEDD4-BINDING PROTEIN 2"/>
    <property type="match status" value="1"/>
</dbReference>
<dbReference type="CDD" id="cd14279">
    <property type="entry name" value="CUE"/>
    <property type="match status" value="1"/>
</dbReference>
<evidence type="ECO:0000313" key="4">
    <source>
        <dbReference type="Proteomes" id="UP000008066"/>
    </source>
</evidence>
<dbReference type="PROSITE" id="PS50828">
    <property type="entry name" value="SMR"/>
    <property type="match status" value="1"/>
</dbReference>
<reference evidence="3 4" key="1">
    <citation type="journal article" date="2011" name="Cell">
        <title>Insight into structure and assembly of the nuclear pore complex by utilizing the genome of a eukaryotic thermophile.</title>
        <authorList>
            <person name="Amlacher S."/>
            <person name="Sarges P."/>
            <person name="Flemming D."/>
            <person name="van Noort V."/>
            <person name="Kunze R."/>
            <person name="Devos D.P."/>
            <person name="Arumugam M."/>
            <person name="Bork P."/>
            <person name="Hurt E."/>
        </authorList>
    </citation>
    <scope>NUCLEOTIDE SEQUENCE [LARGE SCALE GENOMIC DNA]</scope>
    <source>
        <strain evidence="4">DSM 1495 / CBS 144.50 / IMI 039719</strain>
    </source>
</reference>
<feature type="compositionally biased region" description="Low complexity" evidence="1">
    <location>
        <begin position="267"/>
        <end position="286"/>
    </location>
</feature>
<dbReference type="GO" id="GO:0004519">
    <property type="term" value="F:endonuclease activity"/>
    <property type="evidence" value="ECO:0007669"/>
    <property type="project" value="TreeGrafter"/>
</dbReference>
<feature type="domain" description="Smr" evidence="2">
    <location>
        <begin position="356"/>
        <end position="449"/>
    </location>
</feature>
<dbReference type="KEGG" id="cthr:CTHT_0043290"/>
<dbReference type="Proteomes" id="UP000008066">
    <property type="component" value="Unassembled WGS sequence"/>
</dbReference>
<dbReference type="OMA" id="KERVWRW"/>
<dbReference type="STRING" id="759272.G0SAS2"/>
<dbReference type="PANTHER" id="PTHR46535:SF1">
    <property type="entry name" value="NEDD4-BINDING PROTEIN 2"/>
    <property type="match status" value="1"/>
</dbReference>
<feature type="region of interest" description="Disordered" evidence="1">
    <location>
        <begin position="246"/>
        <end position="312"/>
    </location>
</feature>
<evidence type="ECO:0000313" key="3">
    <source>
        <dbReference type="EMBL" id="EGS19844.1"/>
    </source>
</evidence>
<dbReference type="RefSeq" id="XP_006694729.1">
    <property type="nucleotide sequence ID" value="XM_006694666.1"/>
</dbReference>
<dbReference type="GeneID" id="18258367"/>
<sequence length="449" mass="47711">MTAKTDTTAGDIAEQNRRMLVEEFGSVLDESLILALSGDRDIVKELDAIRADLRLLAETASAEAATGFDPSGSGGGLADSLEGLRLDESTTNASGDGVSTTDWLVPENSTSVSDYSDLSDLSSQPQLALTDQSELTDEQKLQTLHLVFPGQFKDHTLQIVLRENNGDIVGTIEDLLSRAAINEEGARPKGIDGFVQEEYTRANGSGSRGTKKAKGKSSKNANKLTISYKAVSSTGQDEELQGAADFLPSPARPARRLPPQPRPPPVSTSSISFSTPTSPTIMSPISPALPPCPSSDMINHSASQASSLLRGRAGPLGRQGAVVYTERLREALSLQRAHISREADAIVAKNSTKTSVDLHGVNVADGVRIADQRLRAWWDAICNDESSARRGGAKRTVREGGGGFTVITGQGKHSKGGVSPMRQTVGAYLRNNGWRFEVLTGGFLVTGRT</sequence>
<dbReference type="eggNOG" id="KOG2401">
    <property type="taxonomic scope" value="Eukaryota"/>
</dbReference>
<dbReference type="HOGENOM" id="CLU_023589_0_0_1"/>
<dbReference type="Gene3D" id="3.30.1370.110">
    <property type="match status" value="1"/>
</dbReference>